<accession>A0AAD2IV30</accession>
<keyword evidence="5 9" id="KW-0732">Signal</keyword>
<comment type="similarity">
    <text evidence="3 8">Belongs to the class A bacterial acid phosphatase family.</text>
</comment>
<dbReference type="SUPFAM" id="SSF48317">
    <property type="entry name" value="Acid phosphatase/Vanadium-dependent haloperoxidase"/>
    <property type="match status" value="1"/>
</dbReference>
<evidence type="ECO:0000256" key="7">
    <source>
        <dbReference type="ARBA" id="ARBA00022801"/>
    </source>
</evidence>
<proteinExistence type="inferred from homology"/>
<evidence type="ECO:0000256" key="6">
    <source>
        <dbReference type="ARBA" id="ARBA00022764"/>
    </source>
</evidence>
<name>A0AAD2IV30_ACHAE</name>
<feature type="chain" id="PRO_5041984739" description="Acid phosphatase" evidence="9">
    <location>
        <begin position="29"/>
        <end position="277"/>
    </location>
</feature>
<dbReference type="RefSeq" id="WP_258956096.1">
    <property type="nucleotide sequence ID" value="NZ_CYTK01000001.1"/>
</dbReference>
<comment type="subcellular location">
    <subcellularLocation>
        <location evidence="2">Periplasm</location>
    </subcellularLocation>
</comment>
<evidence type="ECO:0000256" key="9">
    <source>
        <dbReference type="SAM" id="SignalP"/>
    </source>
</evidence>
<dbReference type="PROSITE" id="PS01157">
    <property type="entry name" value="ACID_PHOSPH_CL_A"/>
    <property type="match status" value="1"/>
</dbReference>
<dbReference type="PIRSF" id="PIRSF000897">
    <property type="entry name" value="Acid_Ptase_ClsA"/>
    <property type="match status" value="1"/>
</dbReference>
<dbReference type="GO" id="GO:0030288">
    <property type="term" value="C:outer membrane-bounded periplasmic space"/>
    <property type="evidence" value="ECO:0007669"/>
    <property type="project" value="InterPro"/>
</dbReference>
<dbReference type="InterPro" id="IPR018296">
    <property type="entry name" value="Acid_Pase_classA_bac_CS"/>
</dbReference>
<protein>
    <recommendedName>
        <fullName evidence="4 8">Acid phosphatase</fullName>
        <ecNumber evidence="4 8">3.1.3.2</ecNumber>
    </recommendedName>
</protein>
<evidence type="ECO:0000313" key="12">
    <source>
        <dbReference type="Proteomes" id="UP000044098"/>
    </source>
</evidence>
<evidence type="ECO:0000256" key="4">
    <source>
        <dbReference type="ARBA" id="ARBA00012646"/>
    </source>
</evidence>
<sequence>MYRISILGRALAAAGGLLSMAACGWLGAQPLAPATAKVTDPHFELAPGYLEQADLPNSLLLLGAPPSKDSAAFARDEEARKAALAQRGTARWEIARRDADLKFPAPANNFSCAMGVRIDEQDTPRTYRLMQRVLTDAGLSTYGVKNKYDRTRPFALHDEGTCTPQDEEILRNDGSYPSGHTAAGWAWALVLAEINPQRANELLARGLAFGQSRVICNAHWQSDVDGGRVMGAATVSRLQSDAGFRADLDAARQELKNVKAAGGNAPKDCAAETAAFS</sequence>
<evidence type="ECO:0000256" key="3">
    <source>
        <dbReference type="ARBA" id="ARBA00009017"/>
    </source>
</evidence>
<dbReference type="Pfam" id="PF01569">
    <property type="entry name" value="PAP2"/>
    <property type="match status" value="1"/>
</dbReference>
<dbReference type="InterPro" id="IPR001011">
    <property type="entry name" value="Acid_Pase_classA_bac"/>
</dbReference>
<organism evidence="11 12">
    <name type="scientific">Achromobacter aegrifaciens</name>
    <dbReference type="NCBI Taxonomy" id="1287736"/>
    <lineage>
        <taxon>Bacteria</taxon>
        <taxon>Pseudomonadati</taxon>
        <taxon>Pseudomonadota</taxon>
        <taxon>Betaproteobacteria</taxon>
        <taxon>Burkholderiales</taxon>
        <taxon>Alcaligenaceae</taxon>
        <taxon>Achromobacter</taxon>
    </lineage>
</organism>
<comment type="caution">
    <text evidence="11">The sequence shown here is derived from an EMBL/GenBank/DDBJ whole genome shotgun (WGS) entry which is preliminary data.</text>
</comment>
<keyword evidence="7 8" id="KW-0378">Hydrolase</keyword>
<dbReference type="InterPro" id="IPR036938">
    <property type="entry name" value="PAP2/HPO_sf"/>
</dbReference>
<evidence type="ECO:0000259" key="10">
    <source>
        <dbReference type="SMART" id="SM00014"/>
    </source>
</evidence>
<dbReference type="EC" id="3.1.3.2" evidence="4 8"/>
<dbReference type="AlphaFoldDB" id="A0AAD2IV30"/>
<evidence type="ECO:0000256" key="8">
    <source>
        <dbReference type="PIRNR" id="PIRNR000897"/>
    </source>
</evidence>
<reference evidence="11 12" key="1">
    <citation type="submission" date="2015-09" db="EMBL/GenBank/DDBJ databases">
        <authorList>
            <consortium name="Pathogen Informatics"/>
        </authorList>
    </citation>
    <scope>NUCLEOTIDE SEQUENCE [LARGE SCALE GENOMIC DNA]</scope>
    <source>
        <strain evidence="11 12">2789STDY5608625</strain>
    </source>
</reference>
<dbReference type="Proteomes" id="UP000044098">
    <property type="component" value="Unassembled WGS sequence"/>
</dbReference>
<dbReference type="GO" id="GO:0003993">
    <property type="term" value="F:acid phosphatase activity"/>
    <property type="evidence" value="ECO:0007669"/>
    <property type="project" value="UniProtKB-EC"/>
</dbReference>
<evidence type="ECO:0000313" key="11">
    <source>
        <dbReference type="EMBL" id="CUI34362.1"/>
    </source>
</evidence>
<dbReference type="PROSITE" id="PS51257">
    <property type="entry name" value="PROKAR_LIPOPROTEIN"/>
    <property type="match status" value="1"/>
</dbReference>
<dbReference type="EMBL" id="CYTK01000001">
    <property type="protein sequence ID" value="CUI34362.1"/>
    <property type="molecule type" value="Genomic_DNA"/>
</dbReference>
<dbReference type="SMART" id="SM00014">
    <property type="entry name" value="acidPPc"/>
    <property type="match status" value="1"/>
</dbReference>
<feature type="signal peptide" evidence="9">
    <location>
        <begin position="1"/>
        <end position="28"/>
    </location>
</feature>
<evidence type="ECO:0000256" key="2">
    <source>
        <dbReference type="ARBA" id="ARBA00004418"/>
    </source>
</evidence>
<dbReference type="InterPro" id="IPR000326">
    <property type="entry name" value="PAP2/HPO"/>
</dbReference>
<feature type="domain" description="Phosphatidic acid phosphatase type 2/haloperoxidase" evidence="10">
    <location>
        <begin position="127"/>
        <end position="239"/>
    </location>
</feature>
<dbReference type="Gene3D" id="1.20.144.10">
    <property type="entry name" value="Phosphatidic acid phosphatase type 2/haloperoxidase"/>
    <property type="match status" value="1"/>
</dbReference>
<gene>
    <name evidence="11" type="primary">phoC</name>
    <name evidence="11" type="ORF">ERS370000_00136</name>
</gene>
<dbReference type="CDD" id="cd03397">
    <property type="entry name" value="PAP2_acid_phosphatase"/>
    <property type="match status" value="1"/>
</dbReference>
<dbReference type="PRINTS" id="PR00483">
    <property type="entry name" value="BACPHPHTASE"/>
</dbReference>
<evidence type="ECO:0000256" key="1">
    <source>
        <dbReference type="ARBA" id="ARBA00000032"/>
    </source>
</evidence>
<evidence type="ECO:0000256" key="5">
    <source>
        <dbReference type="ARBA" id="ARBA00022729"/>
    </source>
</evidence>
<comment type="catalytic activity">
    <reaction evidence="1 8">
        <text>a phosphate monoester + H2O = an alcohol + phosphate</text>
        <dbReference type="Rhea" id="RHEA:15017"/>
        <dbReference type="ChEBI" id="CHEBI:15377"/>
        <dbReference type="ChEBI" id="CHEBI:30879"/>
        <dbReference type="ChEBI" id="CHEBI:43474"/>
        <dbReference type="ChEBI" id="CHEBI:67140"/>
        <dbReference type="EC" id="3.1.3.2"/>
    </reaction>
</comment>
<keyword evidence="6" id="KW-0574">Periplasm</keyword>